<dbReference type="PANTHER" id="PTHR13604">
    <property type="entry name" value="DC12-RELATED"/>
    <property type="match status" value="1"/>
</dbReference>
<gene>
    <name evidence="9" type="ORF">SAMN05421789_10727</name>
</gene>
<evidence type="ECO:0000256" key="8">
    <source>
        <dbReference type="RuleBase" id="RU364100"/>
    </source>
</evidence>
<dbReference type="GO" id="GO:0008233">
    <property type="term" value="F:peptidase activity"/>
    <property type="evidence" value="ECO:0007669"/>
    <property type="project" value="UniProtKB-KW"/>
</dbReference>
<name>A0A1N7M202_9FLAO</name>
<dbReference type="EC" id="3.4.-.-" evidence="8"/>
<dbReference type="STRING" id="713588.SAMN05421789_10727"/>
<evidence type="ECO:0000256" key="1">
    <source>
        <dbReference type="ARBA" id="ARBA00008136"/>
    </source>
</evidence>
<organism evidence="9 10">
    <name type="scientific">Kaistella chaponensis</name>
    <dbReference type="NCBI Taxonomy" id="713588"/>
    <lineage>
        <taxon>Bacteria</taxon>
        <taxon>Pseudomonadati</taxon>
        <taxon>Bacteroidota</taxon>
        <taxon>Flavobacteriia</taxon>
        <taxon>Flavobacteriales</taxon>
        <taxon>Weeksellaceae</taxon>
        <taxon>Chryseobacterium group</taxon>
        <taxon>Kaistella</taxon>
    </lineage>
</organism>
<dbReference type="GO" id="GO:0016829">
    <property type="term" value="F:lyase activity"/>
    <property type="evidence" value="ECO:0007669"/>
    <property type="project" value="UniProtKB-KW"/>
</dbReference>
<dbReference type="InterPro" id="IPR036590">
    <property type="entry name" value="SRAP-like"/>
</dbReference>
<keyword evidence="2 8" id="KW-0645">Protease</keyword>
<dbReference type="PANTHER" id="PTHR13604:SF0">
    <property type="entry name" value="ABASIC SITE PROCESSING PROTEIN HMCES"/>
    <property type="match status" value="1"/>
</dbReference>
<dbReference type="EMBL" id="FTOI01000007">
    <property type="protein sequence ID" value="SIS80125.1"/>
    <property type="molecule type" value="Genomic_DNA"/>
</dbReference>
<dbReference type="RefSeq" id="WP_076387056.1">
    <property type="nucleotide sequence ID" value="NZ_FTOI01000007.1"/>
</dbReference>
<dbReference type="GO" id="GO:0006508">
    <property type="term" value="P:proteolysis"/>
    <property type="evidence" value="ECO:0007669"/>
    <property type="project" value="UniProtKB-KW"/>
</dbReference>
<keyword evidence="4 8" id="KW-0378">Hydrolase</keyword>
<evidence type="ECO:0000256" key="7">
    <source>
        <dbReference type="ARBA" id="ARBA00023239"/>
    </source>
</evidence>
<proteinExistence type="inferred from homology"/>
<dbReference type="GO" id="GO:0003697">
    <property type="term" value="F:single-stranded DNA binding"/>
    <property type="evidence" value="ECO:0007669"/>
    <property type="project" value="InterPro"/>
</dbReference>
<keyword evidence="6" id="KW-0238">DNA-binding</keyword>
<dbReference type="Proteomes" id="UP000185839">
    <property type="component" value="Unassembled WGS sequence"/>
</dbReference>
<evidence type="ECO:0000256" key="4">
    <source>
        <dbReference type="ARBA" id="ARBA00022801"/>
    </source>
</evidence>
<reference evidence="10" key="1">
    <citation type="submission" date="2017-01" db="EMBL/GenBank/DDBJ databases">
        <authorList>
            <person name="Varghese N."/>
            <person name="Submissions S."/>
        </authorList>
    </citation>
    <scope>NUCLEOTIDE SEQUENCE [LARGE SCALE GENOMIC DNA]</scope>
    <source>
        <strain evidence="10">DSM 23145</strain>
    </source>
</reference>
<evidence type="ECO:0000313" key="10">
    <source>
        <dbReference type="Proteomes" id="UP000185839"/>
    </source>
</evidence>
<dbReference type="OrthoDB" id="9782620at2"/>
<dbReference type="GO" id="GO:0106300">
    <property type="term" value="P:protein-DNA covalent cross-linking repair"/>
    <property type="evidence" value="ECO:0007669"/>
    <property type="project" value="InterPro"/>
</dbReference>
<protein>
    <recommendedName>
        <fullName evidence="8">Abasic site processing protein</fullName>
        <ecNumber evidence="8">3.4.-.-</ecNumber>
    </recommendedName>
</protein>
<evidence type="ECO:0000256" key="5">
    <source>
        <dbReference type="ARBA" id="ARBA00023124"/>
    </source>
</evidence>
<dbReference type="AlphaFoldDB" id="A0A1N7M202"/>
<evidence type="ECO:0000313" key="9">
    <source>
        <dbReference type="EMBL" id="SIS80125.1"/>
    </source>
</evidence>
<keyword evidence="10" id="KW-1185">Reference proteome</keyword>
<dbReference type="Gene3D" id="3.90.1680.10">
    <property type="entry name" value="SOS response associated peptidase-like"/>
    <property type="match status" value="1"/>
</dbReference>
<dbReference type="SUPFAM" id="SSF143081">
    <property type="entry name" value="BB1717-like"/>
    <property type="match status" value="1"/>
</dbReference>
<keyword evidence="5" id="KW-0190">Covalent protein-DNA linkage</keyword>
<evidence type="ECO:0000256" key="3">
    <source>
        <dbReference type="ARBA" id="ARBA00022763"/>
    </source>
</evidence>
<evidence type="ECO:0000256" key="2">
    <source>
        <dbReference type="ARBA" id="ARBA00022670"/>
    </source>
</evidence>
<keyword evidence="7" id="KW-0456">Lyase</keyword>
<sequence length="215" mass="24592">MCYYVDSQITKKDLKKMYNVGYEGKDFEAKDFLNGYSHPWVAVILDENPAVATAANWGLLPAWAKDRSLQKLTLNGKIETIAEKPSFRNNVQKRCLVLVKGFYEWKWLDGKGKVKQKHFLALPDTNIMALGGIYGNWTDQESGEELTTFSIVTTEANALMTEIHNTKHRMPIVLTKAMEKEWLTDRIIQDFAFPNHEADLVAINLDQAQEMTTLF</sequence>
<dbReference type="Pfam" id="PF02586">
    <property type="entry name" value="SRAP"/>
    <property type="match status" value="1"/>
</dbReference>
<comment type="similarity">
    <text evidence="1 8">Belongs to the SOS response-associated peptidase family.</text>
</comment>
<accession>A0A1N7M202</accession>
<keyword evidence="3" id="KW-0227">DNA damage</keyword>
<dbReference type="InterPro" id="IPR003738">
    <property type="entry name" value="SRAP"/>
</dbReference>
<evidence type="ECO:0000256" key="6">
    <source>
        <dbReference type="ARBA" id="ARBA00023125"/>
    </source>
</evidence>